<dbReference type="PANTHER" id="PTHR43213:SF5">
    <property type="entry name" value="BIFUNCTIONAL DTTP_UTP PYROPHOSPHATASE_METHYLTRANSFERASE PROTEIN-RELATED"/>
    <property type="match status" value="1"/>
</dbReference>
<comment type="catalytic activity">
    <reaction evidence="4">
        <text>UTP + H2O = UMP + diphosphate + H(+)</text>
        <dbReference type="Rhea" id="RHEA:29395"/>
        <dbReference type="ChEBI" id="CHEBI:15377"/>
        <dbReference type="ChEBI" id="CHEBI:15378"/>
        <dbReference type="ChEBI" id="CHEBI:33019"/>
        <dbReference type="ChEBI" id="CHEBI:46398"/>
        <dbReference type="ChEBI" id="CHEBI:57865"/>
        <dbReference type="EC" id="3.6.1.9"/>
    </reaction>
</comment>
<proteinExistence type="inferred from homology"/>
<dbReference type="Proteomes" id="UP001209885">
    <property type="component" value="Unassembled WGS sequence"/>
</dbReference>
<dbReference type="InterPro" id="IPR029001">
    <property type="entry name" value="ITPase-like_fam"/>
</dbReference>
<dbReference type="HAMAP" id="MF_00528">
    <property type="entry name" value="Maf"/>
    <property type="match status" value="1"/>
</dbReference>
<organism evidence="5 6">
    <name type="scientific">Mangrovivirga halotolerans</name>
    <dbReference type="NCBI Taxonomy" id="2993936"/>
    <lineage>
        <taxon>Bacteria</taxon>
        <taxon>Pseudomonadati</taxon>
        <taxon>Bacteroidota</taxon>
        <taxon>Cytophagia</taxon>
        <taxon>Cytophagales</taxon>
        <taxon>Mangrovivirgaceae</taxon>
        <taxon>Mangrovivirga</taxon>
    </lineage>
</organism>
<dbReference type="CDD" id="cd00555">
    <property type="entry name" value="Maf"/>
    <property type="match status" value="1"/>
</dbReference>
<evidence type="ECO:0000256" key="4">
    <source>
        <dbReference type="HAMAP-Rule" id="MF_00528"/>
    </source>
</evidence>
<dbReference type="PANTHER" id="PTHR43213">
    <property type="entry name" value="BIFUNCTIONAL DTTP/UTP PYROPHOSPHATASE/METHYLTRANSFERASE PROTEIN-RELATED"/>
    <property type="match status" value="1"/>
</dbReference>
<comment type="cofactor">
    <cofactor evidence="1 4">
        <name>a divalent metal cation</name>
        <dbReference type="ChEBI" id="CHEBI:60240"/>
    </cofactor>
</comment>
<dbReference type="EMBL" id="JAPFQN010000011">
    <property type="protein sequence ID" value="MCX2745647.1"/>
    <property type="molecule type" value="Genomic_DNA"/>
</dbReference>
<evidence type="ECO:0000256" key="2">
    <source>
        <dbReference type="ARBA" id="ARBA00022801"/>
    </source>
</evidence>
<dbReference type="PIRSF" id="PIRSF006305">
    <property type="entry name" value="Maf"/>
    <property type="match status" value="1"/>
</dbReference>
<comment type="catalytic activity">
    <reaction evidence="4">
        <text>dTTP + H2O = dTMP + diphosphate + H(+)</text>
        <dbReference type="Rhea" id="RHEA:28534"/>
        <dbReference type="ChEBI" id="CHEBI:15377"/>
        <dbReference type="ChEBI" id="CHEBI:15378"/>
        <dbReference type="ChEBI" id="CHEBI:33019"/>
        <dbReference type="ChEBI" id="CHEBI:37568"/>
        <dbReference type="ChEBI" id="CHEBI:63528"/>
        <dbReference type="EC" id="3.6.1.9"/>
    </reaction>
</comment>
<keyword evidence="2 4" id="KW-0378">Hydrolase</keyword>
<dbReference type="EC" id="3.6.1.9" evidence="4"/>
<accession>A0ABT3RVQ8</accession>
<dbReference type="NCBIfam" id="TIGR00172">
    <property type="entry name" value="maf"/>
    <property type="match status" value="1"/>
</dbReference>
<feature type="site" description="Important for substrate specificity" evidence="4">
    <location>
        <position position="15"/>
    </location>
</feature>
<name>A0ABT3RVQ8_9BACT</name>
<feature type="site" description="Important for substrate specificity" evidence="4">
    <location>
        <position position="155"/>
    </location>
</feature>
<dbReference type="RefSeq" id="WP_266058244.1">
    <property type="nucleotide sequence ID" value="NZ_JAPFQN010000011.1"/>
</dbReference>
<keyword evidence="4" id="KW-0963">Cytoplasm</keyword>
<evidence type="ECO:0000256" key="1">
    <source>
        <dbReference type="ARBA" id="ARBA00001968"/>
    </source>
</evidence>
<comment type="subcellular location">
    <subcellularLocation>
        <location evidence="4">Cytoplasm</location>
    </subcellularLocation>
</comment>
<comment type="caution">
    <text evidence="5">The sequence shown here is derived from an EMBL/GenBank/DDBJ whole genome shotgun (WGS) entry which is preliminary data.</text>
</comment>
<dbReference type="SUPFAM" id="SSF52972">
    <property type="entry name" value="ITPase-like"/>
    <property type="match status" value="1"/>
</dbReference>
<comment type="function">
    <text evidence="4">Nucleoside triphosphate pyrophosphatase that hydrolyzes dTTP and UTP. May have a dual role in cell division arrest and in preventing the incorporation of modified nucleotides into cellular nucleic acids.</text>
</comment>
<evidence type="ECO:0000256" key="3">
    <source>
        <dbReference type="ARBA" id="ARBA00023080"/>
    </source>
</evidence>
<comment type="similarity">
    <text evidence="4">Belongs to the Maf family. YhdE subfamily.</text>
</comment>
<feature type="active site" description="Proton acceptor" evidence="4">
    <location>
        <position position="72"/>
    </location>
</feature>
<dbReference type="InterPro" id="IPR003697">
    <property type="entry name" value="Maf-like"/>
</dbReference>
<reference evidence="5 6" key="1">
    <citation type="submission" date="2022-11" db="EMBL/GenBank/DDBJ databases">
        <title>The characterization of three novel Bacteroidetes species and genomic analysis of their roles in tidal elemental geochemical cycles.</title>
        <authorList>
            <person name="Ma K."/>
        </authorList>
    </citation>
    <scope>NUCLEOTIDE SEQUENCE [LARGE SCALE GENOMIC DNA]</scope>
    <source>
        <strain evidence="5 6">M17</strain>
    </source>
</reference>
<feature type="site" description="Important for substrate specificity" evidence="4">
    <location>
        <position position="73"/>
    </location>
</feature>
<sequence length="189" mass="21497">MNFTRPLVLASRSPRRKQLIEDLGLNVTIRPTDIDESYPSDLDPFLVPEFLANKKADAISKINDEEIVLTGDTVVILEGQILEKPVDKKQAFEMLEMLSGKKHYVVSGICLKDKSKRTSASSVTTVWFKDLSDDEIHYYIDHYKPFDKAGAYGIQEWIGMVGVEKIEGSYFNVVGFPVHLIYEMLSEFE</sequence>
<protein>
    <recommendedName>
        <fullName evidence="4">dTTP/UTP pyrophosphatase</fullName>
        <shortName evidence="4">dTTPase/UTPase</shortName>
        <ecNumber evidence="4">3.6.1.9</ecNumber>
    </recommendedName>
    <alternativeName>
        <fullName evidence="4">Nucleoside triphosphate pyrophosphatase</fullName>
    </alternativeName>
    <alternativeName>
        <fullName evidence="4">Nucleotide pyrophosphatase</fullName>
        <shortName evidence="4">Nucleotide PPase</shortName>
    </alternativeName>
</protein>
<keyword evidence="6" id="KW-1185">Reference proteome</keyword>
<keyword evidence="3 4" id="KW-0546">Nucleotide metabolism</keyword>
<dbReference type="Gene3D" id="3.90.950.10">
    <property type="match status" value="1"/>
</dbReference>
<evidence type="ECO:0000313" key="5">
    <source>
        <dbReference type="EMBL" id="MCX2745647.1"/>
    </source>
</evidence>
<comment type="caution">
    <text evidence="4">Lacks conserved residue(s) required for the propagation of feature annotation.</text>
</comment>
<dbReference type="Pfam" id="PF02545">
    <property type="entry name" value="Maf"/>
    <property type="match status" value="1"/>
</dbReference>
<evidence type="ECO:0000313" key="6">
    <source>
        <dbReference type="Proteomes" id="UP001209885"/>
    </source>
</evidence>
<gene>
    <name evidence="5" type="ORF">OO013_17325</name>
</gene>